<comment type="caution">
    <text evidence="2">The sequence shown here is derived from an EMBL/GenBank/DDBJ whole genome shotgun (WGS) entry which is preliminary data.</text>
</comment>
<feature type="compositionally biased region" description="Basic and acidic residues" evidence="1">
    <location>
        <begin position="31"/>
        <end position="41"/>
    </location>
</feature>
<dbReference type="AlphaFoldDB" id="A0A0D7K3Z1"/>
<evidence type="ECO:0000313" key="2">
    <source>
        <dbReference type="EMBL" id="KJA09030.1"/>
    </source>
</evidence>
<dbReference type="EMBL" id="JXYQ01000074">
    <property type="protein sequence ID" value="KJA09030.1"/>
    <property type="molecule type" value="Genomic_DNA"/>
</dbReference>
<feature type="compositionally biased region" description="Low complexity" evidence="1">
    <location>
        <begin position="96"/>
        <end position="109"/>
    </location>
</feature>
<organism evidence="2 3">
    <name type="scientific">Acidovorax temperans</name>
    <dbReference type="NCBI Taxonomy" id="80878"/>
    <lineage>
        <taxon>Bacteria</taxon>
        <taxon>Pseudomonadati</taxon>
        <taxon>Pseudomonadota</taxon>
        <taxon>Betaproteobacteria</taxon>
        <taxon>Burkholderiales</taxon>
        <taxon>Comamonadaceae</taxon>
        <taxon>Acidovorax</taxon>
    </lineage>
</organism>
<feature type="compositionally biased region" description="Low complexity" evidence="1">
    <location>
        <begin position="20"/>
        <end position="30"/>
    </location>
</feature>
<sequence>MSSPSINPKNVGELPAACTPAAESPPASRSEATDEVAKATDKPSAALARVLARSLDNPLVISTLALALKGSPRCANAAVARVPTGLPMLRPDAARSPSLTSPSLSSAVV</sequence>
<evidence type="ECO:0000313" key="3">
    <source>
        <dbReference type="Proteomes" id="UP000032566"/>
    </source>
</evidence>
<feature type="region of interest" description="Disordered" evidence="1">
    <location>
        <begin position="1"/>
        <end position="42"/>
    </location>
</feature>
<keyword evidence="3" id="KW-1185">Reference proteome</keyword>
<dbReference type="Proteomes" id="UP000032566">
    <property type="component" value="Unassembled WGS sequence"/>
</dbReference>
<name>A0A0D7K3Z1_9BURK</name>
<evidence type="ECO:0000256" key="1">
    <source>
        <dbReference type="SAM" id="MobiDB-lite"/>
    </source>
</evidence>
<proteinExistence type="predicted"/>
<accession>A0A0D7K3Z1</accession>
<reference evidence="2 3" key="1">
    <citation type="submission" date="2014-12" db="EMBL/GenBank/DDBJ databases">
        <title>Isolation of bacteria from lake water.</title>
        <authorList>
            <person name="Sheng K.-Y."/>
            <person name="Chin P.-S."/>
            <person name="Chan K.-G."/>
            <person name="Tan G.S."/>
        </authorList>
    </citation>
    <scope>NUCLEOTIDE SEQUENCE [LARGE SCALE GENOMIC DNA]</scope>
    <source>
        <strain evidence="2 3">KY4</strain>
    </source>
</reference>
<gene>
    <name evidence="2" type="ORF">RP29_18625</name>
</gene>
<feature type="region of interest" description="Disordered" evidence="1">
    <location>
        <begin position="88"/>
        <end position="109"/>
    </location>
</feature>
<protein>
    <submittedName>
        <fullName evidence="2">Uncharacterized protein</fullName>
    </submittedName>
</protein>